<reference evidence="1 2" key="1">
    <citation type="submission" date="2012-01" db="EMBL/GenBank/DDBJ databases">
        <title>Complete sequence of chromosome of Clostridium pasteurianum BC1.</title>
        <authorList>
            <consortium name="US DOE Joint Genome Institute"/>
            <person name="Lucas S."/>
            <person name="Han J."/>
            <person name="Lapidus A."/>
            <person name="Cheng J.-F."/>
            <person name="Goodwin L."/>
            <person name="Pitluck S."/>
            <person name="Peters L."/>
            <person name="Mikhailova N."/>
            <person name="Teshima H."/>
            <person name="Detter J.C."/>
            <person name="Han C."/>
            <person name="Tapia R."/>
            <person name="Land M."/>
            <person name="Hauser L."/>
            <person name="Kyrpides N."/>
            <person name="Ivanova N."/>
            <person name="Pagani I."/>
            <person name="Dunn J."/>
            <person name="Taghavi S."/>
            <person name="Francis A."/>
            <person name="van der Lelie D."/>
            <person name="Woyke T."/>
        </authorList>
    </citation>
    <scope>NUCLEOTIDE SEQUENCE [LARGE SCALE GENOMIC DNA]</scope>
    <source>
        <strain evidence="1 2">BC1</strain>
    </source>
</reference>
<name>R4KA15_CLOPA</name>
<dbReference type="InterPro" id="IPR035093">
    <property type="entry name" value="RelE/ParE_toxin_dom_sf"/>
</dbReference>
<accession>R4KA15</accession>
<organism evidence="1 2">
    <name type="scientific">Clostridium pasteurianum BC1</name>
    <dbReference type="NCBI Taxonomy" id="86416"/>
    <lineage>
        <taxon>Bacteria</taxon>
        <taxon>Bacillati</taxon>
        <taxon>Bacillota</taxon>
        <taxon>Clostridia</taxon>
        <taxon>Eubacteriales</taxon>
        <taxon>Clostridiaceae</taxon>
        <taxon>Clostridium</taxon>
    </lineage>
</organism>
<evidence type="ECO:0008006" key="3">
    <source>
        <dbReference type="Google" id="ProtNLM"/>
    </source>
</evidence>
<evidence type="ECO:0000313" key="2">
    <source>
        <dbReference type="Proteomes" id="UP000013523"/>
    </source>
</evidence>
<proteinExistence type="predicted"/>
<sequence length="125" mass="14421">MKMMAGNKSIKNHYDAINQLKGNDNHALNWFDKAKEDYFNLDGDQITFVDKGLDRIKIFGMQAGEQLHGKLHNCRKLKNKKKGLRIIFKQGISSDDIDIIDIIVIGKRSDNEVYDEAEERLNKNL</sequence>
<keyword evidence="2" id="KW-1185">Reference proteome</keyword>
<gene>
    <name evidence="1" type="ORF">Clopa_1552</name>
</gene>
<protein>
    <recommendedName>
        <fullName evidence="3">Addiction module toxin RelE</fullName>
    </recommendedName>
</protein>
<dbReference type="KEGG" id="cpas:Clopa_1552"/>
<evidence type="ECO:0000313" key="1">
    <source>
        <dbReference type="EMBL" id="AGK96490.1"/>
    </source>
</evidence>
<dbReference type="Proteomes" id="UP000013523">
    <property type="component" value="Chromosome"/>
</dbReference>
<dbReference type="PATRIC" id="fig|86416.3.peg.1527"/>
<dbReference type="EMBL" id="CP003261">
    <property type="protein sequence ID" value="AGK96490.1"/>
    <property type="molecule type" value="Genomic_DNA"/>
</dbReference>
<dbReference type="Gene3D" id="3.30.2310.20">
    <property type="entry name" value="RelE-like"/>
    <property type="match status" value="1"/>
</dbReference>
<dbReference type="AlphaFoldDB" id="R4KA15"/>
<dbReference type="eggNOG" id="ENOG50331AX">
    <property type="taxonomic scope" value="Bacteria"/>
</dbReference>
<dbReference type="RefSeq" id="WP_015614811.1">
    <property type="nucleotide sequence ID" value="NC_021182.1"/>
</dbReference>
<dbReference type="HOGENOM" id="CLU_155761_0_3_9"/>